<gene>
    <name evidence="1" type="ORF">niasHT_023603</name>
</gene>
<evidence type="ECO:0000313" key="1">
    <source>
        <dbReference type="EMBL" id="KAL3091003.1"/>
    </source>
</evidence>
<accession>A0ABD2JK89</accession>
<reference evidence="1 2" key="1">
    <citation type="submission" date="2024-10" db="EMBL/GenBank/DDBJ databases">
        <authorList>
            <person name="Kim D."/>
        </authorList>
    </citation>
    <scope>NUCLEOTIDE SEQUENCE [LARGE SCALE GENOMIC DNA]</scope>
    <source>
        <strain evidence="1">BH-2024</strain>
    </source>
</reference>
<comment type="caution">
    <text evidence="1">The sequence shown here is derived from an EMBL/GenBank/DDBJ whole genome shotgun (WGS) entry which is preliminary data.</text>
</comment>
<name>A0ABD2JK89_9BILA</name>
<evidence type="ECO:0000313" key="2">
    <source>
        <dbReference type="Proteomes" id="UP001620626"/>
    </source>
</evidence>
<organism evidence="1 2">
    <name type="scientific">Heterodera trifolii</name>
    <dbReference type="NCBI Taxonomy" id="157864"/>
    <lineage>
        <taxon>Eukaryota</taxon>
        <taxon>Metazoa</taxon>
        <taxon>Ecdysozoa</taxon>
        <taxon>Nematoda</taxon>
        <taxon>Chromadorea</taxon>
        <taxon>Rhabditida</taxon>
        <taxon>Tylenchina</taxon>
        <taxon>Tylenchomorpha</taxon>
        <taxon>Tylenchoidea</taxon>
        <taxon>Heteroderidae</taxon>
        <taxon>Heteroderinae</taxon>
        <taxon>Heterodera</taxon>
    </lineage>
</organism>
<dbReference type="Proteomes" id="UP001620626">
    <property type="component" value="Unassembled WGS sequence"/>
</dbReference>
<proteinExistence type="predicted"/>
<sequence length="147" mass="15449">MTNYGLEIIGAALGGGKERHEGHISSSTVIIIICRGGTAWRHRRESGLLVGAGDAFPSPPLPAGWSFFAFARTHGRPEEPADRRDTSGTPPPHISGCECVIVVVAVVGAAWPAADQRNLIVVFWWVAKGPSVRPSAPPSAGPIKAPI</sequence>
<dbReference type="AlphaFoldDB" id="A0ABD2JK89"/>
<protein>
    <submittedName>
        <fullName evidence="1">Uncharacterized protein</fullName>
    </submittedName>
</protein>
<keyword evidence="2" id="KW-1185">Reference proteome</keyword>
<dbReference type="EMBL" id="JBICBT010000952">
    <property type="protein sequence ID" value="KAL3091003.1"/>
    <property type="molecule type" value="Genomic_DNA"/>
</dbReference>